<evidence type="ECO:0000313" key="3">
    <source>
        <dbReference type="EMBL" id="PWJ79193.1"/>
    </source>
</evidence>
<gene>
    <name evidence="3" type="ORF">C7383_101570</name>
</gene>
<evidence type="ECO:0000313" key="4">
    <source>
        <dbReference type="Proteomes" id="UP000245412"/>
    </source>
</evidence>
<dbReference type="GO" id="GO:0016787">
    <property type="term" value="F:hydrolase activity"/>
    <property type="evidence" value="ECO:0007669"/>
    <property type="project" value="UniProtKB-KW"/>
</dbReference>
<protein>
    <submittedName>
        <fullName evidence="3">Acetyl esterase/lipase</fullName>
    </submittedName>
</protein>
<organism evidence="3 4">
    <name type="scientific">Murimonas intestini</name>
    <dbReference type="NCBI Taxonomy" id="1337051"/>
    <lineage>
        <taxon>Bacteria</taxon>
        <taxon>Bacillati</taxon>
        <taxon>Bacillota</taxon>
        <taxon>Clostridia</taxon>
        <taxon>Lachnospirales</taxon>
        <taxon>Lachnospiraceae</taxon>
        <taxon>Murimonas</taxon>
    </lineage>
</organism>
<evidence type="ECO:0000256" key="1">
    <source>
        <dbReference type="ARBA" id="ARBA00022801"/>
    </source>
</evidence>
<dbReference type="InterPro" id="IPR049492">
    <property type="entry name" value="BD-FAE-like_dom"/>
</dbReference>
<dbReference type="Pfam" id="PF20434">
    <property type="entry name" value="BD-FAE"/>
    <property type="match status" value="1"/>
</dbReference>
<accession>A0AB73TAD5</accession>
<dbReference type="Proteomes" id="UP000245412">
    <property type="component" value="Unassembled WGS sequence"/>
</dbReference>
<proteinExistence type="predicted"/>
<reference evidence="3 4" key="1">
    <citation type="submission" date="2018-05" db="EMBL/GenBank/DDBJ databases">
        <authorList>
            <person name="Goeker M."/>
            <person name="Huntemann M."/>
            <person name="Clum A."/>
            <person name="Pillay M."/>
            <person name="Palaniappan K."/>
            <person name="Varghese N."/>
            <person name="Mikhailova N."/>
            <person name="Stamatis D."/>
            <person name="Reddy T."/>
            <person name="Daum C."/>
            <person name="Shapiro N."/>
            <person name="Ivanova N."/>
            <person name="Kyrpides N."/>
            <person name="Woyke T."/>
        </authorList>
    </citation>
    <scope>NUCLEOTIDE SEQUENCE [LARGE SCALE GENOMIC DNA]</scope>
    <source>
        <strain evidence="3 4">DSM 26524</strain>
    </source>
</reference>
<dbReference type="AlphaFoldDB" id="A0AB73TAD5"/>
<dbReference type="Gene3D" id="3.40.50.1820">
    <property type="entry name" value="alpha/beta hydrolase"/>
    <property type="match status" value="1"/>
</dbReference>
<keyword evidence="4" id="KW-1185">Reference proteome</keyword>
<dbReference type="EMBL" id="QGGY01000001">
    <property type="protein sequence ID" value="PWJ79193.1"/>
    <property type="molecule type" value="Genomic_DNA"/>
</dbReference>
<dbReference type="InterPro" id="IPR029058">
    <property type="entry name" value="AB_hydrolase_fold"/>
</dbReference>
<dbReference type="SUPFAM" id="SSF53474">
    <property type="entry name" value="alpha/beta-Hydrolases"/>
    <property type="match status" value="1"/>
</dbReference>
<evidence type="ECO:0000259" key="2">
    <source>
        <dbReference type="Pfam" id="PF20434"/>
    </source>
</evidence>
<sequence length="335" mass="37316">MTNIMKTKFDRRARFIQNTACRKYFKRKPNSFDAQSEAVDIVREDGVRVITDIPYGTKYPNSFLDIYLPKKEWMESAGENGVPVFVYFHGGGFLFGNRRMGDPLTKDPTGMREWFGYFLDKGIGVVSASYAFAPEYRFPVQIEQVDQVLGFLGGHGKEYGLDSDQMLLGGGSAGADMTEIYGLVISDSSYAAQFPFVPTVRREQIKGLIIDEAALCFHTFKNPKGMDTMLGCWVGEEDFLHGPNSILCDVPEHIADSYIPTFVTGSTADHFFIQSALKLKVKLDEIGVRCDLYYPPLSMGEFGHGFLSQAETTAGKAGNEKMIRFIDAVLGKLGK</sequence>
<dbReference type="PANTHER" id="PTHR48081">
    <property type="entry name" value="AB HYDROLASE SUPERFAMILY PROTEIN C4A8.06C"/>
    <property type="match status" value="1"/>
</dbReference>
<feature type="domain" description="BD-FAE-like" evidence="2">
    <location>
        <begin position="64"/>
        <end position="189"/>
    </location>
</feature>
<dbReference type="InterPro" id="IPR050300">
    <property type="entry name" value="GDXG_lipolytic_enzyme"/>
</dbReference>
<keyword evidence="1" id="KW-0378">Hydrolase</keyword>
<name>A0AB73TAD5_9FIRM</name>
<comment type="caution">
    <text evidence="3">The sequence shown here is derived from an EMBL/GenBank/DDBJ whole genome shotgun (WGS) entry which is preliminary data.</text>
</comment>